<reference evidence="4 6" key="1">
    <citation type="submission" date="2018-08" db="EMBL/GenBank/DDBJ databases">
        <title>Genomic investigation of the strawberry pathogen Phytophthora fragariae indicates pathogenicity is determined by transcriptional variation in three key races.</title>
        <authorList>
            <person name="Adams T.M."/>
            <person name="Armitage A.D."/>
            <person name="Sobczyk M.K."/>
            <person name="Bates H.J."/>
            <person name="Dunwell J.M."/>
            <person name="Nellist C.F."/>
            <person name="Harrison R.J."/>
        </authorList>
    </citation>
    <scope>NUCLEOTIDE SEQUENCE [LARGE SCALE GENOMIC DNA]</scope>
    <source>
        <strain evidence="3 5">SCRP249</strain>
        <strain evidence="2 7">SCRP324</strain>
        <strain evidence="4 6">SCRP333</strain>
    </source>
</reference>
<evidence type="ECO:0000313" key="4">
    <source>
        <dbReference type="EMBL" id="KAE9312416.1"/>
    </source>
</evidence>
<dbReference type="AlphaFoldDB" id="A0A6A4E514"/>
<comment type="caution">
    <text evidence="4">The sequence shown here is derived from an EMBL/GenBank/DDBJ whole genome shotgun (WGS) entry which is preliminary data.</text>
</comment>
<evidence type="ECO:0000313" key="2">
    <source>
        <dbReference type="EMBL" id="KAE8996919.1"/>
    </source>
</evidence>
<protein>
    <recommendedName>
        <fullName evidence="8">Secreted peptide</fullName>
    </recommendedName>
</protein>
<accession>A0A6A4E514</accession>
<keyword evidence="1" id="KW-0732">Signal</keyword>
<name>A0A6A4E514_9STRA</name>
<feature type="chain" id="PRO_5036167442" description="Secreted peptide" evidence="1">
    <location>
        <begin position="25"/>
        <end position="123"/>
    </location>
</feature>
<evidence type="ECO:0000256" key="1">
    <source>
        <dbReference type="SAM" id="SignalP"/>
    </source>
</evidence>
<dbReference type="Proteomes" id="UP000434957">
    <property type="component" value="Unassembled WGS sequence"/>
</dbReference>
<dbReference type="EMBL" id="QXFU01001711">
    <property type="protein sequence ID" value="KAE8996919.1"/>
    <property type="molecule type" value="Genomic_DNA"/>
</dbReference>
<evidence type="ECO:0000313" key="5">
    <source>
        <dbReference type="Proteomes" id="UP000429607"/>
    </source>
</evidence>
<evidence type="ECO:0000313" key="3">
    <source>
        <dbReference type="EMBL" id="KAE9000842.1"/>
    </source>
</evidence>
<proteinExistence type="predicted"/>
<keyword evidence="6" id="KW-1185">Reference proteome</keyword>
<gene>
    <name evidence="3" type="ORF">PR001_g18678</name>
    <name evidence="2" type="ORF">PR002_g19177</name>
    <name evidence="4" type="ORF">PR003_g19764</name>
</gene>
<evidence type="ECO:0008006" key="8">
    <source>
        <dbReference type="Google" id="ProtNLM"/>
    </source>
</evidence>
<evidence type="ECO:0000313" key="6">
    <source>
        <dbReference type="Proteomes" id="UP000434957"/>
    </source>
</evidence>
<dbReference type="EMBL" id="QXFV01001665">
    <property type="protein sequence ID" value="KAE9000842.1"/>
    <property type="molecule type" value="Genomic_DNA"/>
</dbReference>
<sequence length="123" mass="13025">MPSISIMLLCYMPVAVLLYRCVHCYHATLLPVVAVLLHRYRPFLSCCAASSSATVPVRPLLSCYSAPVVAVLLHRYRPFLSCCAASSSATAPMASITTVSCCSATGGSSATAPTQSISFMLRC</sequence>
<dbReference type="EMBL" id="QXFT01001694">
    <property type="protein sequence ID" value="KAE9312416.1"/>
    <property type="molecule type" value="Genomic_DNA"/>
</dbReference>
<organism evidence="4 6">
    <name type="scientific">Phytophthora rubi</name>
    <dbReference type="NCBI Taxonomy" id="129364"/>
    <lineage>
        <taxon>Eukaryota</taxon>
        <taxon>Sar</taxon>
        <taxon>Stramenopiles</taxon>
        <taxon>Oomycota</taxon>
        <taxon>Peronosporomycetes</taxon>
        <taxon>Peronosporales</taxon>
        <taxon>Peronosporaceae</taxon>
        <taxon>Phytophthora</taxon>
    </lineage>
</organism>
<dbReference type="Proteomes" id="UP000435112">
    <property type="component" value="Unassembled WGS sequence"/>
</dbReference>
<evidence type="ECO:0000313" key="7">
    <source>
        <dbReference type="Proteomes" id="UP000435112"/>
    </source>
</evidence>
<feature type="signal peptide" evidence="1">
    <location>
        <begin position="1"/>
        <end position="24"/>
    </location>
</feature>
<dbReference type="Proteomes" id="UP000429607">
    <property type="component" value="Unassembled WGS sequence"/>
</dbReference>